<keyword evidence="2 4" id="KW-0378">Hydrolase</keyword>
<dbReference type="Pfam" id="PF07745">
    <property type="entry name" value="Glyco_hydro_53"/>
    <property type="match status" value="1"/>
</dbReference>
<feature type="compositionally biased region" description="Low complexity" evidence="5">
    <location>
        <begin position="1044"/>
        <end position="1069"/>
    </location>
</feature>
<evidence type="ECO:0000259" key="6">
    <source>
        <dbReference type="PROSITE" id="PS50022"/>
    </source>
</evidence>
<sequence>MKKGKGYISLVLVVALFMTQMAWPQAAVKAAAANLALGKIVTASEEYIDPQWGQPKEYAVDGNPDTAWSAASAVNPTHWLKVDLGSEYDLSGVEITWKDDEIVNYIVEVSPDDVNWTVAADKSANAVKQQTASLAFEADSMRYVRVTISFYAGSGWWPGIKELKVGEKEIVKNPADITGYDAVILETYSGTAPSLPAQVNAAYADGSFGLVDVAWDAVDPQSYTGAGSFEVAGTVTGATVQPKASVTVLGYRDDFIRGVDISTLTAIEDNGGKYYDSNGVERDLLDILKDRGVNYVRLRVWNDPQNSGGYNDKDDVLRLAKRVKAKGLKLLVDFHYSDDWAHPGQQVRPAAWKNLTMPELGQAVYDYTYEVISELRAENAMPDMVQIGNEINSGVLTGKGGSVNFDDQALLLNSGSSAVRAIPGGDDVQIMIHLAEGGKNATFRYFFDGINGRVDYDIIGLSYYPFWHGTLEAVKSNMDDMALRYGKEVVIAETSYPFSYKNGDAHENIINSDQKLKTGGATWDATVQGQYDAIQTIMDLISNVENNKGAGFFYWEPAWIPSNVGWIASEGDAWENHAMFDYDEYPANGGYAYKGYALDSLNVYKHGLTAVPADRQHLAAAIAEAKSLVEADFTPQSWPQLAPAINQAQFVHDQAYTAQGVTQADVDAAEAQLASVVAGLEVVPADKAALTQLIADAEAKQEADWSAKSWQALQSALAIARTASGDARATQTVVNQAVTGLQAALNGLSNVDKGTLVTTIVSAEQLDGSEYYAAGWALLQAALGNAKAVNNDDQAVQTAVVAATEALVSAIQALKPLQDIAAFKAATSSSNAGSGGGKSNAPEGAVDQNEGTSWGTDKGVDSWWMVDLGQSSLVKKVVLNKWAGVVHYKVEISDDGVTFRTAADTKTLAMPSDSHKLTDNNTGRYLKVTITEGQGWVGMMDFKAFGLALADKAELNAAVAEAAGLTQSEYTSASWSVLAEALAAAQRVSADQEADQAQVAATAAAVTAAVAGLKVATEPETPTPTPGEPTPTVSPVTPTPSTPAPTASPATPAPGTSTPATPTASPQPTAAPSAAVITIANGLPDASGKLVATVAASELSKAATQANGNDVTIRVVPAAAAQQAVVQLPAAAIKELTDHNVPVLHVWLDGVRISVAVEALAGAAAQNTAAMLAFTAEKVDSAALTAEERAKVGANQVYDLTLAYDGKQITWSEGQVEVALPYTLKAGEQPHQAVVYYLNSNGSVEAVHSGVYRETDQVIVFRAEHFSRYAAAYADVSFDDIAQYPWAKVAIEGLAAKGIVQGTAAGKFQPAGSVTRTQFVHMLVQAFGLKSTDGATTKLSDIKAGSWYEQSVLAAEQNGIIQGRADGSFGIHASITREEMAVMLHRAAKQSGFAAGAAQPTGAAATFTDAEQISDYAQEAVAAIKQLGLISGMGNGAFAPQATATRAQSAVVIAKVLSVLYE</sequence>
<feature type="domain" description="SLH" evidence="7">
    <location>
        <begin position="1404"/>
        <end position="1462"/>
    </location>
</feature>
<dbReference type="InterPro" id="IPR011081">
    <property type="entry name" value="Big_4"/>
</dbReference>
<evidence type="ECO:0000256" key="1">
    <source>
        <dbReference type="ARBA" id="ARBA00010687"/>
    </source>
</evidence>
<reference evidence="9" key="1">
    <citation type="submission" date="2016-10" db="EMBL/GenBank/DDBJ databases">
        <authorList>
            <person name="Varghese N."/>
            <person name="Submissions S."/>
        </authorList>
    </citation>
    <scope>NUCLEOTIDE SEQUENCE [LARGE SCALE GENOMIC DNA]</scope>
    <source>
        <strain evidence="9">CGMCC 1.10223</strain>
    </source>
</reference>
<accession>A0A1I2DAG0</accession>
<gene>
    <name evidence="8" type="ORF">SAMN04487969_106219</name>
</gene>
<dbReference type="Proteomes" id="UP000183410">
    <property type="component" value="Unassembled WGS sequence"/>
</dbReference>
<comment type="catalytic activity">
    <reaction evidence="4">
        <text>The enzyme specifically hydrolyzes (1-&gt;4)-beta-D-galactosidic linkages in type I arabinogalactans.</text>
        <dbReference type="EC" id="3.2.1.89"/>
    </reaction>
</comment>
<protein>
    <recommendedName>
        <fullName evidence="4">Arabinogalactan endo-beta-1,4-galactanase</fullName>
        <ecNumber evidence="4">3.2.1.89</ecNumber>
    </recommendedName>
</protein>
<feature type="domain" description="SLH" evidence="7">
    <location>
        <begin position="1338"/>
        <end position="1398"/>
    </location>
</feature>
<dbReference type="InterPro" id="IPR008979">
    <property type="entry name" value="Galactose-bd-like_sf"/>
</dbReference>
<dbReference type="EC" id="3.2.1.89" evidence="4"/>
<dbReference type="SUPFAM" id="SSF49785">
    <property type="entry name" value="Galactose-binding domain-like"/>
    <property type="match status" value="2"/>
</dbReference>
<dbReference type="InterPro" id="IPR017853">
    <property type="entry name" value="GH"/>
</dbReference>
<dbReference type="Pfam" id="PF07554">
    <property type="entry name" value="FIVAR"/>
    <property type="match status" value="4"/>
</dbReference>
<evidence type="ECO:0000256" key="4">
    <source>
        <dbReference type="RuleBase" id="RU361192"/>
    </source>
</evidence>
<keyword evidence="4" id="KW-0732">Signal</keyword>
<evidence type="ECO:0000256" key="3">
    <source>
        <dbReference type="ARBA" id="ARBA00023295"/>
    </source>
</evidence>
<evidence type="ECO:0000313" key="9">
    <source>
        <dbReference type="Proteomes" id="UP000183410"/>
    </source>
</evidence>
<dbReference type="GO" id="GO:0045490">
    <property type="term" value="P:pectin catabolic process"/>
    <property type="evidence" value="ECO:0007669"/>
    <property type="project" value="TreeGrafter"/>
</dbReference>
<evidence type="ECO:0000259" key="7">
    <source>
        <dbReference type="PROSITE" id="PS51272"/>
    </source>
</evidence>
<dbReference type="InterPro" id="IPR011683">
    <property type="entry name" value="Glyco_hydro_53"/>
</dbReference>
<feature type="domain" description="SLH" evidence="7">
    <location>
        <begin position="1274"/>
        <end position="1337"/>
    </location>
</feature>
<dbReference type="Gene3D" id="1.20.1270.90">
    <property type="entry name" value="AF1782-like"/>
    <property type="match status" value="3"/>
</dbReference>
<keyword evidence="3 4" id="KW-0326">Glycosidase</keyword>
<feature type="domain" description="F5/8 type C" evidence="6">
    <location>
        <begin position="28"/>
        <end position="146"/>
    </location>
</feature>
<dbReference type="InterPro" id="IPR000421">
    <property type="entry name" value="FA58C"/>
</dbReference>
<evidence type="ECO:0000256" key="5">
    <source>
        <dbReference type="SAM" id="MobiDB-lite"/>
    </source>
</evidence>
<feature type="region of interest" description="Disordered" evidence="5">
    <location>
        <begin position="828"/>
        <end position="853"/>
    </location>
</feature>
<dbReference type="GO" id="GO:0015926">
    <property type="term" value="F:glucosidase activity"/>
    <property type="evidence" value="ECO:0007669"/>
    <property type="project" value="InterPro"/>
</dbReference>
<dbReference type="Pfam" id="PF00754">
    <property type="entry name" value="F5_F8_type_C"/>
    <property type="match status" value="2"/>
</dbReference>
<dbReference type="OrthoDB" id="9768786at2"/>
<dbReference type="InterPro" id="IPR001119">
    <property type="entry name" value="SLH_dom"/>
</dbReference>
<keyword evidence="9" id="KW-1185">Reference proteome</keyword>
<feature type="chain" id="PRO_5010009283" description="Arabinogalactan endo-beta-1,4-galactanase" evidence="4">
    <location>
        <begin position="27"/>
        <end position="1462"/>
    </location>
</feature>
<dbReference type="EMBL" id="FONN01000006">
    <property type="protein sequence ID" value="SFE77458.1"/>
    <property type="molecule type" value="Genomic_DNA"/>
</dbReference>
<comment type="similarity">
    <text evidence="1 4">Belongs to the glycosyl hydrolase 53 family.</text>
</comment>
<feature type="region of interest" description="Disordered" evidence="5">
    <location>
        <begin position="1017"/>
        <end position="1069"/>
    </location>
</feature>
<dbReference type="PROSITE" id="PS51272">
    <property type="entry name" value="SLH"/>
    <property type="match status" value="3"/>
</dbReference>
<dbReference type="Pfam" id="PF00395">
    <property type="entry name" value="SLH"/>
    <property type="match status" value="3"/>
</dbReference>
<organism evidence="8 9">
    <name type="scientific">Paenibacillus algorifonticola</name>
    <dbReference type="NCBI Taxonomy" id="684063"/>
    <lineage>
        <taxon>Bacteria</taxon>
        <taxon>Bacillati</taxon>
        <taxon>Bacillota</taxon>
        <taxon>Bacilli</taxon>
        <taxon>Bacillales</taxon>
        <taxon>Paenibacillaceae</taxon>
        <taxon>Paenibacillus</taxon>
    </lineage>
</organism>
<name>A0A1I2DAG0_9BACL</name>
<dbReference type="GO" id="GO:0031218">
    <property type="term" value="F:arabinogalactan endo-1,4-beta-galactosidase activity"/>
    <property type="evidence" value="ECO:0007669"/>
    <property type="project" value="UniProtKB-EC"/>
</dbReference>
<dbReference type="PANTHER" id="PTHR34983">
    <property type="entry name" value="ARABINOGALACTAN ENDO-BETA-1,4-GALACTANASE A"/>
    <property type="match status" value="1"/>
</dbReference>
<dbReference type="Gene3D" id="2.60.120.260">
    <property type="entry name" value="Galactose-binding domain-like"/>
    <property type="match status" value="2"/>
</dbReference>
<evidence type="ECO:0000313" key="8">
    <source>
        <dbReference type="EMBL" id="SFE77458.1"/>
    </source>
</evidence>
<proteinExistence type="inferred from homology"/>
<dbReference type="SUPFAM" id="SSF51445">
    <property type="entry name" value="(Trans)glycosidases"/>
    <property type="match status" value="1"/>
</dbReference>
<dbReference type="Pfam" id="PF07532">
    <property type="entry name" value="Big_4"/>
    <property type="match status" value="1"/>
</dbReference>
<dbReference type="PANTHER" id="PTHR34983:SF2">
    <property type="entry name" value="ENDO-BETA-1,4-GALACTANASE"/>
    <property type="match status" value="1"/>
</dbReference>
<dbReference type="Gene3D" id="3.20.20.80">
    <property type="entry name" value="Glycosidases"/>
    <property type="match status" value="1"/>
</dbReference>
<dbReference type="Gene3D" id="1.20.1270.70">
    <property type="entry name" value="Designed single chain three-helix bundle"/>
    <property type="match status" value="1"/>
</dbReference>
<feature type="signal peptide" evidence="4">
    <location>
        <begin position="1"/>
        <end position="26"/>
    </location>
</feature>
<dbReference type="RefSeq" id="WP_052737015.1">
    <property type="nucleotide sequence ID" value="NZ_FONN01000006.1"/>
</dbReference>
<feature type="domain" description="F5/8 type C" evidence="6">
    <location>
        <begin position="809"/>
        <end position="947"/>
    </location>
</feature>
<dbReference type="PROSITE" id="PS50022">
    <property type="entry name" value="FA58C_3"/>
    <property type="match status" value="2"/>
</dbReference>
<evidence type="ECO:0000256" key="2">
    <source>
        <dbReference type="ARBA" id="ARBA00022801"/>
    </source>
</evidence>